<dbReference type="AlphaFoldDB" id="X1QBH0"/>
<feature type="non-terminal residue" evidence="1">
    <location>
        <position position="1"/>
    </location>
</feature>
<proteinExistence type="predicted"/>
<comment type="caution">
    <text evidence="1">The sequence shown here is derived from an EMBL/GenBank/DDBJ whole genome shotgun (WGS) entry which is preliminary data.</text>
</comment>
<name>X1QBH0_9ZZZZ</name>
<evidence type="ECO:0000313" key="1">
    <source>
        <dbReference type="EMBL" id="GAI65837.1"/>
    </source>
</evidence>
<accession>X1QBH0</accession>
<reference evidence="1" key="1">
    <citation type="journal article" date="2014" name="Front. Microbiol.">
        <title>High frequency of phylogenetically diverse reductive dehalogenase-homologous genes in deep subseafloor sedimentary metagenomes.</title>
        <authorList>
            <person name="Kawai M."/>
            <person name="Futagami T."/>
            <person name="Toyoda A."/>
            <person name="Takaki Y."/>
            <person name="Nishi S."/>
            <person name="Hori S."/>
            <person name="Arai W."/>
            <person name="Tsubouchi T."/>
            <person name="Morono Y."/>
            <person name="Uchiyama I."/>
            <person name="Ito T."/>
            <person name="Fujiyama A."/>
            <person name="Inagaki F."/>
            <person name="Takami H."/>
        </authorList>
    </citation>
    <scope>NUCLEOTIDE SEQUENCE</scope>
    <source>
        <strain evidence="1">Expedition CK06-06</strain>
    </source>
</reference>
<dbReference type="EMBL" id="BARV01045092">
    <property type="protein sequence ID" value="GAI65837.1"/>
    <property type="molecule type" value="Genomic_DNA"/>
</dbReference>
<sequence length="47" mass="5321">QYDPTLRWRIPEAAKKHDRPGVMAELVIFNFDCRNVPARSPPQAAAS</sequence>
<protein>
    <submittedName>
        <fullName evidence="1">Uncharacterized protein</fullName>
    </submittedName>
</protein>
<organism evidence="1">
    <name type="scientific">marine sediment metagenome</name>
    <dbReference type="NCBI Taxonomy" id="412755"/>
    <lineage>
        <taxon>unclassified sequences</taxon>
        <taxon>metagenomes</taxon>
        <taxon>ecological metagenomes</taxon>
    </lineage>
</organism>
<gene>
    <name evidence="1" type="ORF">S06H3_66294</name>
</gene>